<organism evidence="1 2">
    <name type="scientific">Bordetella genomosp. 2</name>
    <dbReference type="NCBI Taxonomy" id="1983456"/>
    <lineage>
        <taxon>Bacteria</taxon>
        <taxon>Pseudomonadati</taxon>
        <taxon>Pseudomonadota</taxon>
        <taxon>Betaproteobacteria</taxon>
        <taxon>Burkholderiales</taxon>
        <taxon>Alcaligenaceae</taxon>
        <taxon>Bordetella</taxon>
    </lineage>
</organism>
<sequence>MRRYVRCFRVVRTQHGERLPPPIPDLMDVELLTFTTERALMVRGFEEIDGARYYQGWYITWKLP</sequence>
<accession>A0A261W1B5</accession>
<evidence type="ECO:0000313" key="2">
    <source>
        <dbReference type="Proteomes" id="UP000215633"/>
    </source>
</evidence>
<protein>
    <submittedName>
        <fullName evidence="1">Uncharacterized protein</fullName>
    </submittedName>
</protein>
<reference evidence="2" key="1">
    <citation type="submission" date="2017-05" db="EMBL/GenBank/DDBJ databases">
        <title>Complete and WGS of Bordetella genogroups.</title>
        <authorList>
            <person name="Spilker T."/>
            <person name="Lipuma J."/>
        </authorList>
    </citation>
    <scope>NUCLEOTIDE SEQUENCE [LARGE SCALE GENOMIC DNA]</scope>
    <source>
        <strain evidence="2">AU8256</strain>
    </source>
</reference>
<name>A0A261W1B5_9BORD</name>
<proteinExistence type="predicted"/>
<comment type="caution">
    <text evidence="1">The sequence shown here is derived from an EMBL/GenBank/DDBJ whole genome shotgun (WGS) entry which is preliminary data.</text>
</comment>
<dbReference type="AlphaFoldDB" id="A0A261W1B5"/>
<dbReference type="EMBL" id="NEVT01000003">
    <property type="protein sequence ID" value="OZI80144.1"/>
    <property type="molecule type" value="Genomic_DNA"/>
</dbReference>
<dbReference type="Proteomes" id="UP000215633">
    <property type="component" value="Unassembled WGS sequence"/>
</dbReference>
<evidence type="ECO:0000313" key="1">
    <source>
        <dbReference type="EMBL" id="OZI80144.1"/>
    </source>
</evidence>
<gene>
    <name evidence="1" type="ORF">CAL24_08485</name>
</gene>
<keyword evidence="2" id="KW-1185">Reference proteome</keyword>